<evidence type="ECO:0000256" key="6">
    <source>
        <dbReference type="ARBA" id="ARBA00023136"/>
    </source>
</evidence>
<evidence type="ECO:0000256" key="7">
    <source>
        <dbReference type="SAM" id="MobiDB-lite"/>
    </source>
</evidence>
<dbReference type="Gene3D" id="3.30.700.10">
    <property type="entry name" value="Glycoprotein, Type 4 Pilin"/>
    <property type="match status" value="1"/>
</dbReference>
<dbReference type="SUPFAM" id="SSF54523">
    <property type="entry name" value="Pili subunits"/>
    <property type="match status" value="1"/>
</dbReference>
<feature type="transmembrane region" description="Helical" evidence="8">
    <location>
        <begin position="16"/>
        <end position="38"/>
    </location>
</feature>
<accession>A0A0X8FK89</accession>
<evidence type="ECO:0000256" key="1">
    <source>
        <dbReference type="ARBA" id="ARBA00004162"/>
    </source>
</evidence>
<keyword evidence="3" id="KW-0488">Methylation</keyword>
<evidence type="ECO:0000256" key="2">
    <source>
        <dbReference type="ARBA" id="ARBA00022475"/>
    </source>
</evidence>
<sequence length="100" mass="11346">MIAKLSQLRKKVDNPIAFTLLEMVLVLLIIAVLLLLIVPNIADRRVNIEKKGDDALVKTVETQQELYRLDNNGKEGSLAELQSGGYLTKEQVERYQNRPQ</sequence>
<evidence type="ECO:0000256" key="5">
    <source>
        <dbReference type="ARBA" id="ARBA00022989"/>
    </source>
</evidence>
<dbReference type="NCBIfam" id="NF040999">
    <property type="entry name" value="pilin_ComGC"/>
    <property type="match status" value="1"/>
</dbReference>
<dbReference type="GO" id="GO:0015627">
    <property type="term" value="C:type II protein secretion system complex"/>
    <property type="evidence" value="ECO:0007669"/>
    <property type="project" value="InterPro"/>
</dbReference>
<evidence type="ECO:0000256" key="3">
    <source>
        <dbReference type="ARBA" id="ARBA00022481"/>
    </source>
</evidence>
<reference evidence="9 10" key="1">
    <citation type="journal article" date="2016" name="Genome Announc.">
        <title>Complete Genome Sequences of Aerococcus christensenii CCUG 28831T, Aerococcus sanguinicola CCUG 43001T, Aerococcus urinae CCUG 36881T, Aerococcus urinaeequi CCUG 28094T, Aerococcus urinaehominis CCUG 42038 BT, and Aerococcus viridans CCUG 4311T.</title>
        <authorList>
            <person name="Carkaci D."/>
            <person name="Dargis R."/>
            <person name="Nielsen X.C."/>
            <person name="Skovgaard O."/>
            <person name="Fuursted K."/>
            <person name="Christensen J.J."/>
        </authorList>
    </citation>
    <scope>NUCLEOTIDE SEQUENCE [LARGE SCALE GENOMIC DNA]</scope>
    <source>
        <strain evidence="9 10">CCUG42038B</strain>
    </source>
</reference>
<dbReference type="STRING" id="128944.AWM75_02165"/>
<keyword evidence="5 8" id="KW-1133">Transmembrane helix</keyword>
<dbReference type="OrthoDB" id="2248894at2"/>
<evidence type="ECO:0000313" key="10">
    <source>
        <dbReference type="Proteomes" id="UP000062260"/>
    </source>
</evidence>
<comment type="subcellular location">
    <subcellularLocation>
        <location evidence="1">Cell membrane</location>
        <topology evidence="1">Single-pass membrane protein</topology>
    </subcellularLocation>
</comment>
<dbReference type="InterPro" id="IPR045584">
    <property type="entry name" value="Pilin-like"/>
</dbReference>
<feature type="region of interest" description="Disordered" evidence="7">
    <location>
        <begin position="75"/>
        <end position="100"/>
    </location>
</feature>
<dbReference type="PIRSF" id="PIRSF029928">
    <property type="entry name" value="Late_competence_ComGC"/>
    <property type="match status" value="1"/>
</dbReference>
<keyword evidence="4 8" id="KW-0812">Transmembrane</keyword>
<protein>
    <submittedName>
        <fullName evidence="9">Uncharacterized protein</fullName>
    </submittedName>
</protein>
<dbReference type="PRINTS" id="PR00813">
    <property type="entry name" value="BCTERIALGSPG"/>
</dbReference>
<evidence type="ECO:0000256" key="4">
    <source>
        <dbReference type="ARBA" id="ARBA00022692"/>
    </source>
</evidence>
<dbReference type="Proteomes" id="UP000062260">
    <property type="component" value="Chromosome"/>
</dbReference>
<dbReference type="InterPro" id="IPR000983">
    <property type="entry name" value="Bac_GSPG_pilin"/>
</dbReference>
<dbReference type="RefSeq" id="WP_067977682.1">
    <property type="nucleotide sequence ID" value="NZ_CP014163.1"/>
</dbReference>
<reference evidence="10" key="2">
    <citation type="submission" date="2016-01" db="EMBL/GenBank/DDBJ databases">
        <title>Six Aerococcus type strain genome sequencing and assembly using PacBio and Illumina Hiseq.</title>
        <authorList>
            <person name="Carkaci D."/>
            <person name="Dargis R."/>
            <person name="Nielsen X.C."/>
            <person name="Skovgaard O."/>
            <person name="Fuursted K."/>
            <person name="Christensen J.J."/>
        </authorList>
    </citation>
    <scope>NUCLEOTIDE SEQUENCE [LARGE SCALE GENOMIC DNA]</scope>
    <source>
        <strain evidence="10">CCUG42038B</strain>
    </source>
</reference>
<evidence type="ECO:0000313" key="9">
    <source>
        <dbReference type="EMBL" id="AMB98868.1"/>
    </source>
</evidence>
<name>A0A0X8FK89_9LACT</name>
<dbReference type="AlphaFoldDB" id="A0A0X8FK89"/>
<dbReference type="GO" id="GO:0005886">
    <property type="term" value="C:plasma membrane"/>
    <property type="evidence" value="ECO:0007669"/>
    <property type="project" value="UniProtKB-SubCell"/>
</dbReference>
<feature type="compositionally biased region" description="Basic and acidic residues" evidence="7">
    <location>
        <begin position="90"/>
        <end position="100"/>
    </location>
</feature>
<organism evidence="9 10">
    <name type="scientific">Aerococcus urinaehominis</name>
    <dbReference type="NCBI Taxonomy" id="128944"/>
    <lineage>
        <taxon>Bacteria</taxon>
        <taxon>Bacillati</taxon>
        <taxon>Bacillota</taxon>
        <taxon>Bacilli</taxon>
        <taxon>Lactobacillales</taxon>
        <taxon>Aerococcaceae</taxon>
        <taxon>Aerococcus</taxon>
    </lineage>
</organism>
<dbReference type="GO" id="GO:0015628">
    <property type="term" value="P:protein secretion by the type II secretion system"/>
    <property type="evidence" value="ECO:0007669"/>
    <property type="project" value="InterPro"/>
</dbReference>
<dbReference type="KEGG" id="auh:AWM75_02165"/>
<proteinExistence type="predicted"/>
<dbReference type="GO" id="GO:0030420">
    <property type="term" value="P:establishment of competence for transformation"/>
    <property type="evidence" value="ECO:0007669"/>
    <property type="project" value="InterPro"/>
</dbReference>
<keyword evidence="10" id="KW-1185">Reference proteome</keyword>
<keyword evidence="6 8" id="KW-0472">Membrane</keyword>
<keyword evidence="2" id="KW-1003">Cell membrane</keyword>
<evidence type="ECO:0000256" key="8">
    <source>
        <dbReference type="SAM" id="Phobius"/>
    </source>
</evidence>
<dbReference type="InterPro" id="IPR016940">
    <property type="entry name" value="ComGC"/>
</dbReference>
<gene>
    <name evidence="9" type="ORF">AWM75_02165</name>
</gene>
<dbReference type="EMBL" id="CP014163">
    <property type="protein sequence ID" value="AMB98868.1"/>
    <property type="molecule type" value="Genomic_DNA"/>
</dbReference>